<accession>A0A9W8IY90</accession>
<sequence>MRDSLIVAACGVGFVLAVKALITRWTRNPQRLPLPPGPKGRPFIGALYELPKVLPWKEYDKLCKEYDSDLLYLEVLGQGMLILGSHRRAVDLLEKRAAVYSDRPTSVLTDLMDFHWNFAIHPYGPWWRLHRRDFHQQLNGSVVSRYHPIMYEERDGFLRTLSTRPDDFHKHLDTFFGTIIMRTAYGFEDAGRNKALINNAEELIVAFGAARIPGRFLVNTFPILKHVPAWLPGAGFKRYFQELAEKSRRTVETPFKDAKERLGKGERSVYPSMAAALIDRLPGDNEPDRASMEIVARNVCAMAYTAGAETTLASAHALFLALANNPEVQIKAQAEIDTVVGSGRLPTISDRPFLPYVHAIVKEIGRWYTVAPLSAPRVNTRDDEYEGYFIPKGTLILPNSWAMMHDPSVFDKPFDFIPERYLTDDGKIDMSVPDANTAAFGFGRRMDFHWNFAIQPYGPWWRLHRRDFHQQLNGNVVSRYHPIMYEERDGLLRMLSTHPDGFHKHLETFFGTIIMRTAYGFEDAGRNKSLIHNAEELIVAFGAARIPGRFLVNTFPILKHVPAWLPGAGFKRYFQDLAEKSRRTVQTPFKDAKERLGKGERSVYPSMAAALIDRLPGDNEPDRASMETVARNVCAIAYTAGAETTLASAHALFLALANNPEVQIKAQEEIDTVVGSGRLPLISDRPFLPYVDAIVKEIGRWYTVAPLSTPRVNTSDDEYDGYFIPKGTLIFPNSWAMMHDTSVFDKPLDFLPERYLTDDGKINMSVPDANTAAFGFGRRMDFNWNLATQRYGPWWRLHRRDFHQQLNGNVVPRYHPIMYEERDGLLRMLSTHPDDFHKHLEAFFGTIIIRTAYGFEDAGRNKSLIHDAEELTIAFGAARTPGRFLVNTFPILKHVPPWLPGAGFRRYFQKLAEKSRRTVEAPFNDAKERLEKGERSVYPSLAAAFIDRLPARDEPNRASMETVARNVCAVAYSGGAETTLASAHALFLALANNPEVQIKAQEEIDTVVGSGRLPLISDRPSLPYVHAVIKELGRWYTVALSVC</sequence>
<organism evidence="9 10">
    <name type="scientific">Candolleomyces eurysporus</name>
    <dbReference type="NCBI Taxonomy" id="2828524"/>
    <lineage>
        <taxon>Eukaryota</taxon>
        <taxon>Fungi</taxon>
        <taxon>Dikarya</taxon>
        <taxon>Basidiomycota</taxon>
        <taxon>Agaricomycotina</taxon>
        <taxon>Agaricomycetes</taxon>
        <taxon>Agaricomycetidae</taxon>
        <taxon>Agaricales</taxon>
        <taxon>Agaricineae</taxon>
        <taxon>Psathyrellaceae</taxon>
        <taxon>Candolleomyces</taxon>
    </lineage>
</organism>
<dbReference type="InterPro" id="IPR050364">
    <property type="entry name" value="Cytochrome_P450_fung"/>
</dbReference>
<evidence type="ECO:0000256" key="2">
    <source>
        <dbReference type="ARBA" id="ARBA00005179"/>
    </source>
</evidence>
<dbReference type="Gene3D" id="1.10.630.10">
    <property type="entry name" value="Cytochrome P450"/>
    <property type="match status" value="3"/>
</dbReference>
<name>A0A9W8IY90_9AGAR</name>
<evidence type="ECO:0000313" key="9">
    <source>
        <dbReference type="EMBL" id="KAJ2920823.1"/>
    </source>
</evidence>
<dbReference type="InterPro" id="IPR002401">
    <property type="entry name" value="Cyt_P450_E_grp-I"/>
</dbReference>
<dbReference type="PANTHER" id="PTHR46300:SF7">
    <property type="entry name" value="P450, PUTATIVE (EUROFUNG)-RELATED"/>
    <property type="match status" value="1"/>
</dbReference>
<keyword evidence="8" id="KW-0503">Monooxygenase</keyword>
<dbReference type="CDD" id="cd11065">
    <property type="entry name" value="CYP64-like"/>
    <property type="match status" value="2"/>
</dbReference>
<dbReference type="GO" id="GO:0005506">
    <property type="term" value="F:iron ion binding"/>
    <property type="evidence" value="ECO:0007669"/>
    <property type="project" value="InterPro"/>
</dbReference>
<evidence type="ECO:0000313" key="10">
    <source>
        <dbReference type="Proteomes" id="UP001140091"/>
    </source>
</evidence>
<dbReference type="InterPro" id="IPR001128">
    <property type="entry name" value="Cyt_P450"/>
</dbReference>
<dbReference type="PRINTS" id="PR00463">
    <property type="entry name" value="EP450I"/>
</dbReference>
<reference evidence="9" key="1">
    <citation type="submission" date="2022-06" db="EMBL/GenBank/DDBJ databases">
        <title>Genome Sequence of Candolleomyces eurysporus.</title>
        <authorList>
            <person name="Buettner E."/>
        </authorList>
    </citation>
    <scope>NUCLEOTIDE SEQUENCE</scope>
    <source>
        <strain evidence="9">VTCC 930004</strain>
    </source>
</reference>
<evidence type="ECO:0000256" key="5">
    <source>
        <dbReference type="ARBA" id="ARBA00022723"/>
    </source>
</evidence>
<comment type="caution">
    <text evidence="9">The sequence shown here is derived from an EMBL/GenBank/DDBJ whole genome shotgun (WGS) entry which is preliminary data.</text>
</comment>
<dbReference type="GO" id="GO:0016705">
    <property type="term" value="F:oxidoreductase activity, acting on paired donors, with incorporation or reduction of molecular oxygen"/>
    <property type="evidence" value="ECO:0007669"/>
    <property type="project" value="InterPro"/>
</dbReference>
<dbReference type="GO" id="GO:0004497">
    <property type="term" value="F:monooxygenase activity"/>
    <property type="evidence" value="ECO:0007669"/>
    <property type="project" value="UniProtKB-KW"/>
</dbReference>
<dbReference type="OrthoDB" id="1055148at2759"/>
<keyword evidence="5" id="KW-0479">Metal-binding</keyword>
<feature type="non-terminal residue" evidence="9">
    <location>
        <position position="1"/>
    </location>
</feature>
<dbReference type="SUPFAM" id="SSF48264">
    <property type="entry name" value="Cytochrome P450"/>
    <property type="match status" value="3"/>
</dbReference>
<proteinExistence type="inferred from homology"/>
<evidence type="ECO:0000256" key="3">
    <source>
        <dbReference type="ARBA" id="ARBA00010617"/>
    </source>
</evidence>
<evidence type="ECO:0000256" key="7">
    <source>
        <dbReference type="ARBA" id="ARBA00023004"/>
    </source>
</evidence>
<evidence type="ECO:0000256" key="1">
    <source>
        <dbReference type="ARBA" id="ARBA00001971"/>
    </source>
</evidence>
<dbReference type="AlphaFoldDB" id="A0A9W8IY90"/>
<keyword evidence="6" id="KW-0560">Oxidoreductase</keyword>
<evidence type="ECO:0008006" key="11">
    <source>
        <dbReference type="Google" id="ProtNLM"/>
    </source>
</evidence>
<keyword evidence="7" id="KW-0408">Iron</keyword>
<evidence type="ECO:0000256" key="6">
    <source>
        <dbReference type="ARBA" id="ARBA00023002"/>
    </source>
</evidence>
<dbReference type="PANTHER" id="PTHR46300">
    <property type="entry name" value="P450, PUTATIVE (EUROFUNG)-RELATED-RELATED"/>
    <property type="match status" value="1"/>
</dbReference>
<evidence type="ECO:0000256" key="4">
    <source>
        <dbReference type="ARBA" id="ARBA00022617"/>
    </source>
</evidence>
<protein>
    <recommendedName>
        <fullName evidence="11">Cytochrome P450</fullName>
    </recommendedName>
</protein>
<dbReference type="Pfam" id="PF00067">
    <property type="entry name" value="p450"/>
    <property type="match status" value="3"/>
</dbReference>
<dbReference type="Proteomes" id="UP001140091">
    <property type="component" value="Unassembled WGS sequence"/>
</dbReference>
<evidence type="ECO:0000256" key="8">
    <source>
        <dbReference type="ARBA" id="ARBA00023033"/>
    </source>
</evidence>
<dbReference type="EMBL" id="JANBPK010001752">
    <property type="protein sequence ID" value="KAJ2920823.1"/>
    <property type="molecule type" value="Genomic_DNA"/>
</dbReference>
<dbReference type="GO" id="GO:0020037">
    <property type="term" value="F:heme binding"/>
    <property type="evidence" value="ECO:0007669"/>
    <property type="project" value="InterPro"/>
</dbReference>
<comment type="pathway">
    <text evidence="2">Secondary metabolite biosynthesis.</text>
</comment>
<comment type="cofactor">
    <cofactor evidence="1">
        <name>heme</name>
        <dbReference type="ChEBI" id="CHEBI:30413"/>
    </cofactor>
</comment>
<keyword evidence="4" id="KW-0349">Heme</keyword>
<dbReference type="InterPro" id="IPR036396">
    <property type="entry name" value="Cyt_P450_sf"/>
</dbReference>
<keyword evidence="10" id="KW-1185">Reference proteome</keyword>
<gene>
    <name evidence="9" type="ORF">H1R20_g16271</name>
</gene>
<comment type="similarity">
    <text evidence="3">Belongs to the cytochrome P450 family.</text>
</comment>